<proteinExistence type="inferred from homology"/>
<gene>
    <name evidence="6" type="ORF">AKO1_011598</name>
</gene>
<evidence type="ECO:0000256" key="5">
    <source>
        <dbReference type="SAM" id="MobiDB-lite"/>
    </source>
</evidence>
<evidence type="ECO:0000256" key="4">
    <source>
        <dbReference type="ARBA" id="ARBA00023274"/>
    </source>
</evidence>
<dbReference type="InterPro" id="IPR044076">
    <property type="entry name" value="Ribosomal_P2"/>
</dbReference>
<dbReference type="PANTHER" id="PTHR21141:SF5">
    <property type="entry name" value="LARGE RIBOSOMAL SUBUNIT PROTEIN P2"/>
    <property type="match status" value="1"/>
</dbReference>
<dbReference type="PANTHER" id="PTHR21141">
    <property type="entry name" value="60S ACIDIC RIBOSOMAL PROTEIN FAMILY MEMBER"/>
    <property type="match status" value="1"/>
</dbReference>
<dbReference type="EMBL" id="JAOPGA020001054">
    <property type="protein sequence ID" value="KAL0484584.1"/>
    <property type="molecule type" value="Genomic_DNA"/>
</dbReference>
<name>A0AAW2Z597_9EUKA</name>
<dbReference type="GO" id="GO:0002182">
    <property type="term" value="P:cytoplasmic translational elongation"/>
    <property type="evidence" value="ECO:0007669"/>
    <property type="project" value="InterPro"/>
</dbReference>
<dbReference type="Gene3D" id="1.10.10.1410">
    <property type="match status" value="1"/>
</dbReference>
<feature type="region of interest" description="Disordered" evidence="5">
    <location>
        <begin position="65"/>
        <end position="112"/>
    </location>
</feature>
<dbReference type="AlphaFoldDB" id="A0AAW2Z597"/>
<dbReference type="InterPro" id="IPR038716">
    <property type="entry name" value="P1/P2_N_sf"/>
</dbReference>
<evidence type="ECO:0000256" key="2">
    <source>
        <dbReference type="ARBA" id="ARBA00011266"/>
    </source>
</evidence>
<dbReference type="GO" id="GO:0003735">
    <property type="term" value="F:structural constituent of ribosome"/>
    <property type="evidence" value="ECO:0007669"/>
    <property type="project" value="InterPro"/>
</dbReference>
<keyword evidence="3 6" id="KW-0689">Ribosomal protein</keyword>
<protein>
    <submittedName>
        <fullName evidence="6">Large subunit ribosomal protein LP2</fullName>
    </submittedName>
</protein>
<comment type="subunit">
    <text evidence="2">P1 and P2 exist as dimers at the large ribosomal subunit.</text>
</comment>
<sequence>MKVVAAYLLAVLGGNEKPSSSDINTILKSVGASGDEETINQLISELEGKSVFDVLAQGKSQLAASSAGSSAGSSAAGDAPAADSSAAPAKEEKKQESSSSESDAGGFGDLFG</sequence>
<reference evidence="6 7" key="1">
    <citation type="submission" date="2024-03" db="EMBL/GenBank/DDBJ databases">
        <title>The Acrasis kona genome and developmental transcriptomes reveal deep origins of eukaryotic multicellular pathways.</title>
        <authorList>
            <person name="Sheikh S."/>
            <person name="Fu C.-J."/>
            <person name="Brown M.W."/>
            <person name="Baldauf S.L."/>
        </authorList>
    </citation>
    <scope>NUCLEOTIDE SEQUENCE [LARGE SCALE GENOMIC DNA]</scope>
    <source>
        <strain evidence="6 7">ATCC MYA-3509</strain>
    </source>
</reference>
<accession>A0AAW2Z597</accession>
<dbReference type="Proteomes" id="UP001431209">
    <property type="component" value="Unassembled WGS sequence"/>
</dbReference>
<comment type="similarity">
    <text evidence="1">Belongs to the eukaryotic ribosomal protein P1/P2 family.</text>
</comment>
<dbReference type="HAMAP" id="MF_01478">
    <property type="entry name" value="Ribosomal_L12_arch"/>
    <property type="match status" value="1"/>
</dbReference>
<dbReference type="InterPro" id="IPR027534">
    <property type="entry name" value="Ribosomal_P1/P2"/>
</dbReference>
<dbReference type="CDD" id="cd05833">
    <property type="entry name" value="Ribosomal_P2"/>
    <property type="match status" value="1"/>
</dbReference>
<evidence type="ECO:0000256" key="1">
    <source>
        <dbReference type="ARBA" id="ARBA00005436"/>
    </source>
</evidence>
<evidence type="ECO:0000256" key="3">
    <source>
        <dbReference type="ARBA" id="ARBA00022980"/>
    </source>
</evidence>
<dbReference type="FunFam" id="1.10.10.1410:FF:000002">
    <property type="entry name" value="60S acidic ribosomal protein P2"/>
    <property type="match status" value="1"/>
</dbReference>
<comment type="caution">
    <text evidence="6">The sequence shown here is derived from an EMBL/GenBank/DDBJ whole genome shotgun (WGS) entry which is preliminary data.</text>
</comment>
<dbReference type="GO" id="GO:0022625">
    <property type="term" value="C:cytosolic large ribosomal subunit"/>
    <property type="evidence" value="ECO:0007669"/>
    <property type="project" value="InterPro"/>
</dbReference>
<dbReference type="Pfam" id="PF00428">
    <property type="entry name" value="Ribosomal_60s"/>
    <property type="match status" value="1"/>
</dbReference>
<evidence type="ECO:0000313" key="6">
    <source>
        <dbReference type="EMBL" id="KAL0484584.1"/>
    </source>
</evidence>
<organism evidence="6 7">
    <name type="scientific">Acrasis kona</name>
    <dbReference type="NCBI Taxonomy" id="1008807"/>
    <lineage>
        <taxon>Eukaryota</taxon>
        <taxon>Discoba</taxon>
        <taxon>Heterolobosea</taxon>
        <taxon>Tetramitia</taxon>
        <taxon>Eutetramitia</taxon>
        <taxon>Acrasidae</taxon>
        <taxon>Acrasis</taxon>
    </lineage>
</organism>
<feature type="compositionally biased region" description="Low complexity" evidence="5">
    <location>
        <begin position="65"/>
        <end position="88"/>
    </location>
</feature>
<keyword evidence="4" id="KW-0687">Ribonucleoprotein</keyword>
<evidence type="ECO:0000313" key="7">
    <source>
        <dbReference type="Proteomes" id="UP001431209"/>
    </source>
</evidence>
<keyword evidence="7" id="KW-1185">Reference proteome</keyword>